<keyword evidence="5" id="KW-0964">Secreted</keyword>
<evidence type="ECO:0000256" key="3">
    <source>
        <dbReference type="ARBA" id="ARBA00008891"/>
    </source>
</evidence>
<evidence type="ECO:0000256" key="7">
    <source>
        <dbReference type="ARBA" id="ARBA00023085"/>
    </source>
</evidence>
<evidence type="ECO:0000256" key="8">
    <source>
        <dbReference type="ARBA" id="ARBA00047928"/>
    </source>
</evidence>
<protein>
    <recommendedName>
        <fullName evidence="4 10">Pectinesterase</fullName>
        <ecNumber evidence="4 10">3.1.1.11</ecNumber>
    </recommendedName>
</protein>
<comment type="similarity">
    <text evidence="3">Belongs to the pectinesterase family.</text>
</comment>
<accession>A0ABR0UN99</accession>
<keyword evidence="14" id="KW-1185">Reference proteome</keyword>
<evidence type="ECO:0000256" key="11">
    <source>
        <dbReference type="SAM" id="MobiDB-lite"/>
    </source>
</evidence>
<evidence type="ECO:0000313" key="13">
    <source>
        <dbReference type="EMBL" id="KAK6123764.1"/>
    </source>
</evidence>
<feature type="region of interest" description="Disordered" evidence="11">
    <location>
        <begin position="1"/>
        <end position="32"/>
    </location>
</feature>
<dbReference type="EC" id="3.1.1.11" evidence="4 10"/>
<dbReference type="Pfam" id="PF01095">
    <property type="entry name" value="Pectinesterase"/>
    <property type="match status" value="1"/>
</dbReference>
<comment type="pathway">
    <text evidence="2 10">Glycan metabolism; pectin degradation; 2-dehydro-3-deoxy-D-gluconate from pectin: step 1/5.</text>
</comment>
<evidence type="ECO:0000256" key="5">
    <source>
        <dbReference type="ARBA" id="ARBA00022525"/>
    </source>
</evidence>
<dbReference type="InterPro" id="IPR000070">
    <property type="entry name" value="Pectinesterase_cat"/>
</dbReference>
<dbReference type="InterPro" id="IPR011050">
    <property type="entry name" value="Pectin_lyase_fold/virulence"/>
</dbReference>
<reference evidence="13 14" key="1">
    <citation type="journal article" date="2021" name="Comput. Struct. Biotechnol. J.">
        <title>De novo genome assembly of the potent medicinal plant Rehmannia glutinosa using nanopore technology.</title>
        <authorList>
            <person name="Ma L."/>
            <person name="Dong C."/>
            <person name="Song C."/>
            <person name="Wang X."/>
            <person name="Zheng X."/>
            <person name="Niu Y."/>
            <person name="Chen S."/>
            <person name="Feng W."/>
        </authorList>
    </citation>
    <scope>NUCLEOTIDE SEQUENCE [LARGE SCALE GENOMIC DNA]</scope>
    <source>
        <strain evidence="13">DH-2019</strain>
    </source>
</reference>
<comment type="subcellular location">
    <subcellularLocation>
        <location evidence="1">Secreted</location>
    </subcellularLocation>
</comment>
<evidence type="ECO:0000256" key="9">
    <source>
        <dbReference type="PROSITE-ProRule" id="PRU10040"/>
    </source>
</evidence>
<evidence type="ECO:0000313" key="14">
    <source>
        <dbReference type="Proteomes" id="UP001318860"/>
    </source>
</evidence>
<evidence type="ECO:0000256" key="1">
    <source>
        <dbReference type="ARBA" id="ARBA00004613"/>
    </source>
</evidence>
<evidence type="ECO:0000256" key="10">
    <source>
        <dbReference type="RuleBase" id="RU000589"/>
    </source>
</evidence>
<comment type="catalytic activity">
    <reaction evidence="8 10">
        <text>[(1-&gt;4)-alpha-D-galacturonosyl methyl ester](n) + n H2O = [(1-&gt;4)-alpha-D-galacturonosyl](n) + n methanol + n H(+)</text>
        <dbReference type="Rhea" id="RHEA:22380"/>
        <dbReference type="Rhea" id="RHEA-COMP:14570"/>
        <dbReference type="Rhea" id="RHEA-COMP:14573"/>
        <dbReference type="ChEBI" id="CHEBI:15377"/>
        <dbReference type="ChEBI" id="CHEBI:15378"/>
        <dbReference type="ChEBI" id="CHEBI:17790"/>
        <dbReference type="ChEBI" id="CHEBI:140522"/>
        <dbReference type="ChEBI" id="CHEBI:140523"/>
        <dbReference type="EC" id="3.1.1.11"/>
    </reaction>
</comment>
<comment type="caution">
    <text evidence="13">The sequence shown here is derived from an EMBL/GenBank/DDBJ whole genome shotgun (WGS) entry which is preliminary data.</text>
</comment>
<dbReference type="SUPFAM" id="SSF51126">
    <property type="entry name" value="Pectin lyase-like"/>
    <property type="match status" value="1"/>
</dbReference>
<feature type="domain" description="Pectinesterase catalytic" evidence="12">
    <location>
        <begin position="63"/>
        <end position="310"/>
    </location>
</feature>
<dbReference type="Proteomes" id="UP001318860">
    <property type="component" value="Unassembled WGS sequence"/>
</dbReference>
<organism evidence="13 14">
    <name type="scientific">Rehmannia glutinosa</name>
    <name type="common">Chinese foxglove</name>
    <dbReference type="NCBI Taxonomy" id="99300"/>
    <lineage>
        <taxon>Eukaryota</taxon>
        <taxon>Viridiplantae</taxon>
        <taxon>Streptophyta</taxon>
        <taxon>Embryophyta</taxon>
        <taxon>Tracheophyta</taxon>
        <taxon>Spermatophyta</taxon>
        <taxon>Magnoliopsida</taxon>
        <taxon>eudicotyledons</taxon>
        <taxon>Gunneridae</taxon>
        <taxon>Pentapetalae</taxon>
        <taxon>asterids</taxon>
        <taxon>lamiids</taxon>
        <taxon>Lamiales</taxon>
        <taxon>Orobanchaceae</taxon>
        <taxon>Rehmannieae</taxon>
        <taxon>Rehmannia</taxon>
    </lineage>
</organism>
<evidence type="ECO:0000256" key="6">
    <source>
        <dbReference type="ARBA" id="ARBA00022801"/>
    </source>
</evidence>
<name>A0ABR0UN99_REHGL</name>
<dbReference type="PANTHER" id="PTHR31321">
    <property type="entry name" value="ACYL-COA THIOESTER HYDROLASE YBHC-RELATED"/>
    <property type="match status" value="1"/>
</dbReference>
<dbReference type="InterPro" id="IPR033131">
    <property type="entry name" value="Pectinesterase_Asp_AS"/>
</dbReference>
<keyword evidence="6 10" id="KW-0378">Hydrolase</keyword>
<dbReference type="PANTHER" id="PTHR31321:SF33">
    <property type="entry name" value="PECTINESTERASE 8-RELATED"/>
    <property type="match status" value="1"/>
</dbReference>
<dbReference type="PROSITE" id="PS00503">
    <property type="entry name" value="PECTINESTERASE_2"/>
    <property type="match status" value="1"/>
</dbReference>
<evidence type="ECO:0000259" key="12">
    <source>
        <dbReference type="Pfam" id="PF01095"/>
    </source>
</evidence>
<dbReference type="EMBL" id="JABTTQ020002469">
    <property type="protein sequence ID" value="KAK6123764.1"/>
    <property type="molecule type" value="Genomic_DNA"/>
</dbReference>
<dbReference type="InterPro" id="IPR012334">
    <property type="entry name" value="Pectin_lyas_fold"/>
</dbReference>
<sequence length="329" mass="36069">MAKLRPMHDPTTGRASSSDSFRFEDGRRRAPASAGSHRRSFAILVRDRIGSLWQSWLWAVARSEKVIVPKTKPNITFQGQGYTSTAIVWNDTANSSHGTFYSGSVQVFAANFIAKNISFMNVAPIPGPGVVGAQAVALRIAGDEAAFWGCGFFGAQDTLHDDRGRHYFKECYIQGSIDFIFGNGKSFYENCHITSIASLVAPGAKVINGAVTAQGRASKEENSGFAFVNCSIGGSGRIWLGRAWRPFSTVVFSYTTMSDIIASEGWNDFNDPLRDQSIFYGEYNCTGDGANTTLRAPYAQRLNDTQASPFLNYVSFIDADQWLQSYTSN</sequence>
<dbReference type="Gene3D" id="2.160.20.10">
    <property type="entry name" value="Single-stranded right-handed beta-helix, Pectin lyase-like"/>
    <property type="match status" value="1"/>
</dbReference>
<proteinExistence type="inferred from homology"/>
<evidence type="ECO:0000256" key="2">
    <source>
        <dbReference type="ARBA" id="ARBA00005184"/>
    </source>
</evidence>
<feature type="active site" evidence="9">
    <location>
        <position position="178"/>
    </location>
</feature>
<evidence type="ECO:0000256" key="4">
    <source>
        <dbReference type="ARBA" id="ARBA00013229"/>
    </source>
</evidence>
<keyword evidence="7 10" id="KW-0063">Aspartyl esterase</keyword>
<gene>
    <name evidence="13" type="ORF">DH2020_042495</name>
</gene>